<feature type="transmembrane region" description="Helical" evidence="6">
    <location>
        <begin position="248"/>
        <end position="270"/>
    </location>
</feature>
<dbReference type="EMBL" id="LWQT01000054">
    <property type="protein sequence ID" value="OAN50449.1"/>
    <property type="molecule type" value="Genomic_DNA"/>
</dbReference>
<dbReference type="PANTHER" id="PTHR42920:SF11">
    <property type="entry name" value="INNER MEMBRANE PROTEIN YTFF"/>
    <property type="match status" value="1"/>
</dbReference>
<evidence type="ECO:0000256" key="3">
    <source>
        <dbReference type="ARBA" id="ARBA00022692"/>
    </source>
</evidence>
<dbReference type="InterPro" id="IPR037185">
    <property type="entry name" value="EmrE-like"/>
</dbReference>
<feature type="domain" description="EamA" evidence="7">
    <location>
        <begin position="153"/>
        <end position="294"/>
    </location>
</feature>
<dbReference type="Pfam" id="PF00892">
    <property type="entry name" value="EamA"/>
    <property type="match status" value="2"/>
</dbReference>
<name>A0A178MP92_9PROT</name>
<feature type="transmembrane region" description="Helical" evidence="6">
    <location>
        <begin position="91"/>
        <end position="109"/>
    </location>
</feature>
<evidence type="ECO:0000259" key="7">
    <source>
        <dbReference type="Pfam" id="PF00892"/>
    </source>
</evidence>
<evidence type="ECO:0000313" key="9">
    <source>
        <dbReference type="Proteomes" id="UP000078428"/>
    </source>
</evidence>
<feature type="transmembrane region" description="Helical" evidence="6">
    <location>
        <begin position="31"/>
        <end position="52"/>
    </location>
</feature>
<gene>
    <name evidence="8" type="ORF">A6A04_18375</name>
</gene>
<dbReference type="AlphaFoldDB" id="A0A178MP92"/>
<feature type="transmembrane region" description="Helical" evidence="6">
    <location>
        <begin position="182"/>
        <end position="206"/>
    </location>
</feature>
<feature type="transmembrane region" description="Helical" evidence="6">
    <location>
        <begin position="221"/>
        <end position="241"/>
    </location>
</feature>
<keyword evidence="2" id="KW-1003">Cell membrane</keyword>
<evidence type="ECO:0000256" key="4">
    <source>
        <dbReference type="ARBA" id="ARBA00022989"/>
    </source>
</evidence>
<evidence type="ECO:0000313" key="8">
    <source>
        <dbReference type="EMBL" id="OAN50449.1"/>
    </source>
</evidence>
<protein>
    <recommendedName>
        <fullName evidence="7">EamA domain-containing protein</fullName>
    </recommendedName>
</protein>
<comment type="caution">
    <text evidence="8">The sequence shown here is derived from an EMBL/GenBank/DDBJ whole genome shotgun (WGS) entry which is preliminary data.</text>
</comment>
<dbReference type="InterPro" id="IPR051258">
    <property type="entry name" value="Diverse_Substrate_Transporter"/>
</dbReference>
<feature type="transmembrane region" description="Helical" evidence="6">
    <location>
        <begin position="121"/>
        <end position="139"/>
    </location>
</feature>
<keyword evidence="5 6" id="KW-0472">Membrane</keyword>
<feature type="transmembrane region" description="Helical" evidence="6">
    <location>
        <begin position="282"/>
        <end position="299"/>
    </location>
</feature>
<evidence type="ECO:0000256" key="2">
    <source>
        <dbReference type="ARBA" id="ARBA00022475"/>
    </source>
</evidence>
<keyword evidence="3 6" id="KW-0812">Transmembrane</keyword>
<feature type="transmembrane region" description="Helical" evidence="6">
    <location>
        <begin position="64"/>
        <end position="85"/>
    </location>
</feature>
<evidence type="ECO:0000256" key="1">
    <source>
        <dbReference type="ARBA" id="ARBA00004651"/>
    </source>
</evidence>
<dbReference type="Proteomes" id="UP000078428">
    <property type="component" value="Unassembled WGS sequence"/>
</dbReference>
<proteinExistence type="predicted"/>
<dbReference type="STRING" id="1285242.A6A04_18375"/>
<organism evidence="8 9">
    <name type="scientific">Paramagnetospirillum marisnigri</name>
    <dbReference type="NCBI Taxonomy" id="1285242"/>
    <lineage>
        <taxon>Bacteria</taxon>
        <taxon>Pseudomonadati</taxon>
        <taxon>Pseudomonadota</taxon>
        <taxon>Alphaproteobacteria</taxon>
        <taxon>Rhodospirillales</taxon>
        <taxon>Magnetospirillaceae</taxon>
        <taxon>Paramagnetospirillum</taxon>
    </lineage>
</organism>
<dbReference type="GO" id="GO:0005886">
    <property type="term" value="C:plasma membrane"/>
    <property type="evidence" value="ECO:0007669"/>
    <property type="project" value="UniProtKB-SubCell"/>
</dbReference>
<sequence length="301" mass="32137">MLAGTAFGMGAGVMWGTIFLVPLLLPDYPALVLSAGRYLAFGLVVLVPAWLGRAHLLRLGRADWLRALELSLIGNMLYYLGIALAVQRAGAPMTTMIIGTLPVVISVVGNRGAHRIAWRRLALPLVVIGLGLGLVHHDEWGRAGAGAGEDYALGLLAALGALICWTWYPLRNAAWIKARPSLSMSGWATAQGLATLPLALAAFLVVDGMPGFDWPFGPDPWLFVGLMLVLGICASWLGTWFWNQTSRLLPAGVSGQMIVFETVFGMAYTFLYRGQWPESGTMAGLVLLVGGVVLGVRAARA</sequence>
<keyword evidence="9" id="KW-1185">Reference proteome</keyword>
<comment type="subcellular location">
    <subcellularLocation>
        <location evidence="1">Cell membrane</location>
        <topology evidence="1">Multi-pass membrane protein</topology>
    </subcellularLocation>
</comment>
<accession>A0A178MP92</accession>
<feature type="domain" description="EamA" evidence="7">
    <location>
        <begin position="4"/>
        <end position="108"/>
    </location>
</feature>
<keyword evidence="4 6" id="KW-1133">Transmembrane helix</keyword>
<dbReference type="OrthoDB" id="7216522at2"/>
<evidence type="ECO:0000256" key="6">
    <source>
        <dbReference type="SAM" id="Phobius"/>
    </source>
</evidence>
<feature type="transmembrane region" description="Helical" evidence="6">
    <location>
        <begin position="7"/>
        <end position="25"/>
    </location>
</feature>
<dbReference type="PANTHER" id="PTHR42920">
    <property type="entry name" value="OS03G0707200 PROTEIN-RELATED"/>
    <property type="match status" value="1"/>
</dbReference>
<dbReference type="InterPro" id="IPR000620">
    <property type="entry name" value="EamA_dom"/>
</dbReference>
<dbReference type="SUPFAM" id="SSF103481">
    <property type="entry name" value="Multidrug resistance efflux transporter EmrE"/>
    <property type="match status" value="1"/>
</dbReference>
<feature type="transmembrane region" description="Helical" evidence="6">
    <location>
        <begin position="151"/>
        <end position="170"/>
    </location>
</feature>
<evidence type="ECO:0000256" key="5">
    <source>
        <dbReference type="ARBA" id="ARBA00023136"/>
    </source>
</evidence>
<reference evidence="8 9" key="1">
    <citation type="submission" date="2016-04" db="EMBL/GenBank/DDBJ databases">
        <title>Draft genome sequence of freshwater magnetotactic bacteria Magnetospirillum marisnigri SP-1 and Magnetospirillum moscoviense BB-1.</title>
        <authorList>
            <person name="Koziaeva V."/>
            <person name="Dziuba M.V."/>
            <person name="Ivanov T.M."/>
            <person name="Kuznetsov B."/>
            <person name="Grouzdev D.S."/>
        </authorList>
    </citation>
    <scope>NUCLEOTIDE SEQUENCE [LARGE SCALE GENOMIC DNA]</scope>
    <source>
        <strain evidence="8 9">SP-1</strain>
    </source>
</reference>